<organism evidence="1 2">
    <name type="scientific">Microvirga lupini</name>
    <dbReference type="NCBI Taxonomy" id="420324"/>
    <lineage>
        <taxon>Bacteria</taxon>
        <taxon>Pseudomonadati</taxon>
        <taxon>Pseudomonadota</taxon>
        <taxon>Alphaproteobacteria</taxon>
        <taxon>Hyphomicrobiales</taxon>
        <taxon>Methylobacteriaceae</taxon>
        <taxon>Microvirga</taxon>
    </lineage>
</organism>
<dbReference type="RefSeq" id="WP_183449280.1">
    <property type="nucleotide sequence ID" value="NZ_JACHWB010000002.1"/>
</dbReference>
<proteinExistence type="predicted"/>
<reference evidence="1 2" key="1">
    <citation type="submission" date="2020-08" db="EMBL/GenBank/DDBJ databases">
        <title>The Agave Microbiome: Exploring the role of microbial communities in plant adaptations to desert environments.</title>
        <authorList>
            <person name="Partida-Martinez L.P."/>
        </authorList>
    </citation>
    <scope>NUCLEOTIDE SEQUENCE [LARGE SCALE GENOMIC DNA]</scope>
    <source>
        <strain evidence="1 2">AT3.9</strain>
    </source>
</reference>
<accession>A0A7W4VKA3</accession>
<keyword evidence="2" id="KW-1185">Reference proteome</keyword>
<sequence>MDDLTSKMDGITVDEWTAATEANLALASELTWARAVKVVLVSASNAAVGAIA</sequence>
<dbReference type="EMBL" id="JACHWB010000002">
    <property type="protein sequence ID" value="MBB3018764.1"/>
    <property type="molecule type" value="Genomic_DNA"/>
</dbReference>
<dbReference type="AlphaFoldDB" id="A0A7W4VKA3"/>
<gene>
    <name evidence="1" type="ORF">FHR70_001818</name>
</gene>
<dbReference type="Proteomes" id="UP000532010">
    <property type="component" value="Unassembled WGS sequence"/>
</dbReference>
<protein>
    <submittedName>
        <fullName evidence="1">Uncharacterized protein</fullName>
    </submittedName>
</protein>
<evidence type="ECO:0000313" key="1">
    <source>
        <dbReference type="EMBL" id="MBB3018764.1"/>
    </source>
</evidence>
<comment type="caution">
    <text evidence="1">The sequence shown here is derived from an EMBL/GenBank/DDBJ whole genome shotgun (WGS) entry which is preliminary data.</text>
</comment>
<name>A0A7W4VKA3_9HYPH</name>
<evidence type="ECO:0000313" key="2">
    <source>
        <dbReference type="Proteomes" id="UP000532010"/>
    </source>
</evidence>